<keyword evidence="1" id="KW-1133">Transmembrane helix</keyword>
<feature type="transmembrane region" description="Helical" evidence="1">
    <location>
        <begin position="251"/>
        <end position="272"/>
    </location>
</feature>
<dbReference type="AlphaFoldDB" id="A0A238L5T2"/>
<dbReference type="GO" id="GO:0015501">
    <property type="term" value="F:glutamate:sodium symporter activity"/>
    <property type="evidence" value="ECO:0007669"/>
    <property type="project" value="UniProtKB-UniRule"/>
</dbReference>
<evidence type="ECO:0000256" key="2">
    <source>
        <dbReference type="NCBIfam" id="TIGR00210"/>
    </source>
</evidence>
<dbReference type="HAMAP" id="MF_02062">
    <property type="entry name" value="GltS"/>
    <property type="match status" value="1"/>
</dbReference>
<dbReference type="GO" id="GO:0015813">
    <property type="term" value="P:L-glutamate transmembrane transport"/>
    <property type="evidence" value="ECO:0007669"/>
    <property type="project" value="UniProtKB-UniRule"/>
</dbReference>
<feature type="transmembrane region" description="Helical" evidence="1">
    <location>
        <begin position="378"/>
        <end position="403"/>
    </location>
</feature>
<keyword evidence="4" id="KW-1185">Reference proteome</keyword>
<dbReference type="OrthoDB" id="4921038at2"/>
<dbReference type="PANTHER" id="PTHR36178">
    <property type="entry name" value="SLR0625 PROTEIN"/>
    <property type="match status" value="1"/>
</dbReference>
<keyword evidence="1" id="KW-0769">Symport</keyword>
<dbReference type="Pfam" id="PF03616">
    <property type="entry name" value="Glt_symporter"/>
    <property type="match status" value="1"/>
</dbReference>
<sequence>MIVVEVPAFIAVTLGIIVYFLGAFLNRKVAFFRDFNIPEPVSGGIAVALATWGLYAWAGRQIEFDLSVRDYLLVVFFSTIGLNAKITDLMRGGRLLVVLLGLTLTFMVLQNLVGLAGVIVFDLPTPVAVLLGSAALIGGHGTAIAWGPQIQEVSGFAAANEIGIAAATLGLVLAALIGGPIAKGLIDRHKLSAPEDEDTDPIVGLEYHEQEDTAAGNVTHVGLMRAMLTVHIAILLGYLTNEVVAGFGLKLPLFVPCLLIGIVMTNTVPYVFKKLVWTSGSRSLAVVSEFCLSVFLAMSLMSMQLWTLAELGGPVLGVLAMQVAMTVTFIVVLVFPLTGRNYQASVLSAGFAGFALGATPTAIANMSSVTKRYGPAPLAFIILPLVSAFFVDLANAFIIRYFVGL</sequence>
<feature type="transmembrane region" description="Helical" evidence="1">
    <location>
        <begin position="68"/>
        <end position="84"/>
    </location>
</feature>
<evidence type="ECO:0000256" key="1">
    <source>
        <dbReference type="HAMAP-Rule" id="MF_02062"/>
    </source>
</evidence>
<feature type="transmembrane region" description="Helical" evidence="1">
    <location>
        <begin position="158"/>
        <end position="182"/>
    </location>
</feature>
<dbReference type="PANTHER" id="PTHR36178:SF1">
    <property type="entry name" value="SODIUM_GLUTAMATE SYMPORTER"/>
    <property type="match status" value="1"/>
</dbReference>
<feature type="transmembrane region" description="Helical" evidence="1">
    <location>
        <begin position="6"/>
        <end position="25"/>
    </location>
</feature>
<keyword evidence="1" id="KW-0997">Cell inner membrane</keyword>
<proteinExistence type="inferred from homology"/>
<feature type="transmembrane region" description="Helical" evidence="1">
    <location>
        <begin position="222"/>
        <end position="239"/>
    </location>
</feature>
<feature type="transmembrane region" description="Helical" evidence="1">
    <location>
        <begin position="96"/>
        <end position="121"/>
    </location>
</feature>
<gene>
    <name evidence="1 3" type="primary">gltS</name>
    <name evidence="3" type="ORF">PEV8663_04292</name>
</gene>
<name>A0A238L5T2_9RHOB</name>
<keyword evidence="1" id="KW-0812">Transmembrane</keyword>
<dbReference type="InterPro" id="IPR004445">
    <property type="entry name" value="GltS"/>
</dbReference>
<dbReference type="Proteomes" id="UP000220836">
    <property type="component" value="Unassembled WGS sequence"/>
</dbReference>
<organism evidence="3 4">
    <name type="scientific">Pelagimonas varians</name>
    <dbReference type="NCBI Taxonomy" id="696760"/>
    <lineage>
        <taxon>Bacteria</taxon>
        <taxon>Pseudomonadati</taxon>
        <taxon>Pseudomonadota</taxon>
        <taxon>Alphaproteobacteria</taxon>
        <taxon>Rhodobacterales</taxon>
        <taxon>Roseobacteraceae</taxon>
        <taxon>Pelagimonas</taxon>
    </lineage>
</organism>
<keyword evidence="1" id="KW-0813">Transport</keyword>
<dbReference type="EMBL" id="FXYH01000022">
    <property type="protein sequence ID" value="SMX49686.1"/>
    <property type="molecule type" value="Genomic_DNA"/>
</dbReference>
<protein>
    <recommendedName>
        <fullName evidence="1 2">Sodium/glutamate symporter</fullName>
    </recommendedName>
</protein>
<evidence type="ECO:0000313" key="4">
    <source>
        <dbReference type="Proteomes" id="UP000220836"/>
    </source>
</evidence>
<keyword evidence="1" id="KW-1003">Cell membrane</keyword>
<comment type="similarity">
    <text evidence="1">Belongs to the glutamate:Na(+) symporter (ESS) (TC 2.A.27) family.</text>
</comment>
<accession>A0A238L5T2</accession>
<keyword evidence="1" id="KW-0472">Membrane</keyword>
<dbReference type="GO" id="GO:0005886">
    <property type="term" value="C:plasma membrane"/>
    <property type="evidence" value="ECO:0007669"/>
    <property type="project" value="UniProtKB-SubCell"/>
</dbReference>
<dbReference type="NCBIfam" id="TIGR00210">
    <property type="entry name" value="gltS"/>
    <property type="match status" value="1"/>
</dbReference>
<feature type="transmembrane region" description="Helical" evidence="1">
    <location>
        <begin position="37"/>
        <end position="56"/>
    </location>
</feature>
<keyword evidence="1" id="KW-0915">Sodium</keyword>
<feature type="transmembrane region" description="Helical" evidence="1">
    <location>
        <begin position="127"/>
        <end position="146"/>
    </location>
</feature>
<dbReference type="RefSeq" id="WP_097806726.1">
    <property type="nucleotide sequence ID" value="NZ_FXYH01000022.1"/>
</dbReference>
<keyword evidence="1" id="KW-0029">Amino-acid transport</keyword>
<keyword evidence="1" id="KW-0406">Ion transport</keyword>
<feature type="transmembrane region" description="Helical" evidence="1">
    <location>
        <begin position="284"/>
        <end position="303"/>
    </location>
</feature>
<keyword evidence="1" id="KW-0739">Sodium transport</keyword>
<comment type="subcellular location">
    <subcellularLocation>
        <location evidence="1">Cell inner membrane</location>
        <topology evidence="1">Multi-pass membrane protein</topology>
    </subcellularLocation>
</comment>
<reference evidence="3 4" key="1">
    <citation type="submission" date="2017-05" db="EMBL/GenBank/DDBJ databases">
        <authorList>
            <person name="Song R."/>
            <person name="Chenine A.L."/>
            <person name="Ruprecht R.M."/>
        </authorList>
    </citation>
    <scope>NUCLEOTIDE SEQUENCE [LARGE SCALE GENOMIC DNA]</scope>
    <source>
        <strain evidence="3 4">CECT 8663</strain>
    </source>
</reference>
<feature type="transmembrane region" description="Helical" evidence="1">
    <location>
        <begin position="344"/>
        <end position="366"/>
    </location>
</feature>
<feature type="transmembrane region" description="Helical" evidence="1">
    <location>
        <begin position="315"/>
        <end position="338"/>
    </location>
</feature>
<evidence type="ECO:0000313" key="3">
    <source>
        <dbReference type="EMBL" id="SMX49686.1"/>
    </source>
</evidence>
<comment type="function">
    <text evidence="1">Catalyzes the sodium-dependent transport of glutamate.</text>
</comment>